<reference evidence="1 2" key="1">
    <citation type="journal article" date="2023" name="Plants (Basel)">
        <title>Bridging the Gap: Combining Genomics and Transcriptomics Approaches to Understand Stylosanthes scabra, an Orphan Legume from the Brazilian Caatinga.</title>
        <authorList>
            <person name="Ferreira-Neto J.R.C."/>
            <person name="da Silva M.D."/>
            <person name="Binneck E."/>
            <person name="de Melo N.F."/>
            <person name="da Silva R.H."/>
            <person name="de Melo A.L.T.M."/>
            <person name="Pandolfi V."/>
            <person name="Bustamante F.O."/>
            <person name="Brasileiro-Vidal A.C."/>
            <person name="Benko-Iseppon A.M."/>
        </authorList>
    </citation>
    <scope>NUCLEOTIDE SEQUENCE [LARGE SCALE GENOMIC DNA]</scope>
    <source>
        <tissue evidence="1">Leaves</tissue>
    </source>
</reference>
<keyword evidence="2" id="KW-1185">Reference proteome</keyword>
<accession>A0ABU6RWR3</accession>
<protein>
    <submittedName>
        <fullName evidence="1">Uncharacterized protein</fullName>
    </submittedName>
</protein>
<organism evidence="1 2">
    <name type="scientific">Stylosanthes scabra</name>
    <dbReference type="NCBI Taxonomy" id="79078"/>
    <lineage>
        <taxon>Eukaryota</taxon>
        <taxon>Viridiplantae</taxon>
        <taxon>Streptophyta</taxon>
        <taxon>Embryophyta</taxon>
        <taxon>Tracheophyta</taxon>
        <taxon>Spermatophyta</taxon>
        <taxon>Magnoliopsida</taxon>
        <taxon>eudicotyledons</taxon>
        <taxon>Gunneridae</taxon>
        <taxon>Pentapetalae</taxon>
        <taxon>rosids</taxon>
        <taxon>fabids</taxon>
        <taxon>Fabales</taxon>
        <taxon>Fabaceae</taxon>
        <taxon>Papilionoideae</taxon>
        <taxon>50 kb inversion clade</taxon>
        <taxon>dalbergioids sensu lato</taxon>
        <taxon>Dalbergieae</taxon>
        <taxon>Pterocarpus clade</taxon>
        <taxon>Stylosanthes</taxon>
    </lineage>
</organism>
<proteinExistence type="predicted"/>
<dbReference type="EMBL" id="JASCZI010032429">
    <property type="protein sequence ID" value="MED6128251.1"/>
    <property type="molecule type" value="Genomic_DNA"/>
</dbReference>
<dbReference type="Proteomes" id="UP001341840">
    <property type="component" value="Unassembled WGS sequence"/>
</dbReference>
<evidence type="ECO:0000313" key="2">
    <source>
        <dbReference type="Proteomes" id="UP001341840"/>
    </source>
</evidence>
<name>A0ABU6RWR3_9FABA</name>
<gene>
    <name evidence="1" type="ORF">PIB30_095839</name>
</gene>
<sequence>MVLQQKEMIEMKRQLKDWTRNVSARDAYCCWAHQQANLNLTELPIHQIPELMHQNVEKGRLFFHGGLKDPPLKLHYHKLHHPILLMSLWLTPKIRHCVEDRLGSRSNGVLYHLAT</sequence>
<comment type="caution">
    <text evidence="1">The sequence shown here is derived from an EMBL/GenBank/DDBJ whole genome shotgun (WGS) entry which is preliminary data.</text>
</comment>
<evidence type="ECO:0000313" key="1">
    <source>
        <dbReference type="EMBL" id="MED6128251.1"/>
    </source>
</evidence>